<sequence length="269" mass="29572">MRFGILGEHLSHTLSPELHEELFRRQGIDATYEVLERSQEEVGSILEELKEKQISGINVTIPYKEKLCQMVDILDSHAECIGAVNTVLLKNGLTYGYNTDYLGAVSMFQSAGVTLRQKEAVILGSGGASRALIYAMYTEGASKITVAARNEEAKQRLKERFPYIHTCTLHDIPSGDIIINTTPVGMYPKVGTSPVPASVIKCFSVAGDIVYNPMVTEFLHLAEVSGLLTVTGLRMLVDQAIASEEIWLGKSLDSTIGTILHDRLAKRFL</sequence>
<keyword evidence="3 5" id="KW-0057">Aromatic amino acid biosynthesis</keyword>
<comment type="caution">
    <text evidence="8">The sequence shown here is derived from an EMBL/GenBank/DDBJ whole genome shotgun (WGS) entry which is preliminary data.</text>
</comment>
<reference evidence="8" key="1">
    <citation type="submission" date="2020-08" db="EMBL/GenBank/DDBJ databases">
        <title>Genome public.</title>
        <authorList>
            <person name="Liu C."/>
            <person name="Sun Q."/>
        </authorList>
    </citation>
    <scope>NUCLEOTIDE SEQUENCE</scope>
    <source>
        <strain evidence="8">NSJ-55</strain>
    </source>
</reference>
<dbReference type="Pfam" id="PF08501">
    <property type="entry name" value="Shikimate_dh_N"/>
    <property type="match status" value="1"/>
</dbReference>
<comment type="caution">
    <text evidence="5">Lacks conserved residue(s) required for the propagation of feature annotation.</text>
</comment>
<dbReference type="Proteomes" id="UP000652477">
    <property type="component" value="Unassembled WGS sequence"/>
</dbReference>
<dbReference type="GO" id="GO:0009073">
    <property type="term" value="P:aromatic amino acid family biosynthetic process"/>
    <property type="evidence" value="ECO:0007669"/>
    <property type="project" value="UniProtKB-KW"/>
</dbReference>
<dbReference type="HAMAP" id="MF_00222">
    <property type="entry name" value="Shikimate_DH_AroE"/>
    <property type="match status" value="1"/>
</dbReference>
<keyword evidence="5" id="KW-0028">Amino-acid biosynthesis</keyword>
<evidence type="ECO:0000256" key="2">
    <source>
        <dbReference type="ARBA" id="ARBA00012962"/>
    </source>
</evidence>
<evidence type="ECO:0000259" key="6">
    <source>
        <dbReference type="Pfam" id="PF01488"/>
    </source>
</evidence>
<dbReference type="EMBL" id="JACOPF010000001">
    <property type="protein sequence ID" value="MBC5688644.1"/>
    <property type="molecule type" value="Genomic_DNA"/>
</dbReference>
<dbReference type="GO" id="GO:0008652">
    <property type="term" value="P:amino acid biosynthetic process"/>
    <property type="evidence" value="ECO:0007669"/>
    <property type="project" value="UniProtKB-KW"/>
</dbReference>
<dbReference type="InterPro" id="IPR013708">
    <property type="entry name" value="Shikimate_DH-bd_N"/>
</dbReference>
<keyword evidence="5" id="KW-0521">NADP</keyword>
<dbReference type="GO" id="GO:0009423">
    <property type="term" value="P:chorismate biosynthetic process"/>
    <property type="evidence" value="ECO:0007669"/>
    <property type="project" value="UniProtKB-UniRule"/>
</dbReference>
<comment type="similarity">
    <text evidence="5">Belongs to the shikimate dehydrogenase family.</text>
</comment>
<dbReference type="SUPFAM" id="SSF51735">
    <property type="entry name" value="NAD(P)-binding Rossmann-fold domains"/>
    <property type="match status" value="1"/>
</dbReference>
<dbReference type="PANTHER" id="PTHR21089">
    <property type="entry name" value="SHIKIMATE DEHYDROGENASE"/>
    <property type="match status" value="1"/>
</dbReference>
<evidence type="ECO:0000256" key="5">
    <source>
        <dbReference type="HAMAP-Rule" id="MF_00222"/>
    </source>
</evidence>
<dbReference type="Pfam" id="PF01488">
    <property type="entry name" value="Shikimate_DH"/>
    <property type="match status" value="1"/>
</dbReference>
<feature type="binding site" evidence="5">
    <location>
        <position position="100"/>
    </location>
    <ligand>
        <name>shikimate</name>
        <dbReference type="ChEBI" id="CHEBI:36208"/>
    </ligand>
</feature>
<feature type="binding site" evidence="5">
    <location>
        <begin position="124"/>
        <end position="128"/>
    </location>
    <ligand>
        <name>NADP(+)</name>
        <dbReference type="ChEBI" id="CHEBI:58349"/>
    </ligand>
</feature>
<dbReference type="EC" id="1.1.1.25" evidence="2 5"/>
<comment type="pathway">
    <text evidence="1 5">Metabolic intermediate biosynthesis; chorismate biosynthesis; chorismate from D-erythrose 4-phosphate and phosphoenolpyruvate: step 4/7.</text>
</comment>
<dbReference type="GO" id="GO:0004764">
    <property type="term" value="F:shikimate 3-dehydrogenase (NADP+) activity"/>
    <property type="evidence" value="ECO:0007669"/>
    <property type="project" value="UniProtKB-UniRule"/>
</dbReference>
<accession>A0A923LII5</accession>
<feature type="domain" description="Quinate/shikimate 5-dehydrogenase/glutamyl-tRNA reductase" evidence="6">
    <location>
        <begin position="114"/>
        <end position="181"/>
    </location>
</feature>
<feature type="binding site" evidence="5">
    <location>
        <position position="239"/>
    </location>
    <ligand>
        <name>shikimate</name>
        <dbReference type="ChEBI" id="CHEBI:36208"/>
    </ligand>
</feature>
<proteinExistence type="inferred from homology"/>
<evidence type="ECO:0000313" key="9">
    <source>
        <dbReference type="Proteomes" id="UP000652477"/>
    </source>
</evidence>
<feature type="domain" description="Shikimate dehydrogenase substrate binding N-terminal" evidence="7">
    <location>
        <begin position="5"/>
        <end position="87"/>
    </location>
</feature>
<dbReference type="InterPro" id="IPR046346">
    <property type="entry name" value="Aminoacid_DH-like_N_sf"/>
</dbReference>
<feature type="binding site" evidence="5">
    <location>
        <position position="209"/>
    </location>
    <ligand>
        <name>NADP(+)</name>
        <dbReference type="ChEBI" id="CHEBI:58349"/>
    </ligand>
</feature>
<evidence type="ECO:0000256" key="1">
    <source>
        <dbReference type="ARBA" id="ARBA00004871"/>
    </source>
</evidence>
<dbReference type="GO" id="GO:0019632">
    <property type="term" value="P:shikimate metabolic process"/>
    <property type="evidence" value="ECO:0007669"/>
    <property type="project" value="TreeGrafter"/>
</dbReference>
<dbReference type="GO" id="GO:0005829">
    <property type="term" value="C:cytosol"/>
    <property type="evidence" value="ECO:0007669"/>
    <property type="project" value="TreeGrafter"/>
</dbReference>
<name>A0A923LII5_9FIRM</name>
<dbReference type="AlphaFoldDB" id="A0A923LII5"/>
<feature type="binding site" evidence="5">
    <location>
        <position position="211"/>
    </location>
    <ligand>
        <name>shikimate</name>
        <dbReference type="ChEBI" id="CHEBI:36208"/>
    </ligand>
</feature>
<organism evidence="8 9">
    <name type="scientific">Mediterraneibacter hominis</name>
    <dbReference type="NCBI Taxonomy" id="2763054"/>
    <lineage>
        <taxon>Bacteria</taxon>
        <taxon>Bacillati</taxon>
        <taxon>Bacillota</taxon>
        <taxon>Clostridia</taxon>
        <taxon>Lachnospirales</taxon>
        <taxon>Lachnospiraceae</taxon>
        <taxon>Mediterraneibacter</taxon>
    </lineage>
</organism>
<dbReference type="GO" id="GO:0050661">
    <property type="term" value="F:NADP binding"/>
    <property type="evidence" value="ECO:0007669"/>
    <property type="project" value="TreeGrafter"/>
</dbReference>
<evidence type="ECO:0000256" key="3">
    <source>
        <dbReference type="ARBA" id="ARBA00023141"/>
    </source>
</evidence>
<dbReference type="Gene3D" id="3.40.50.10860">
    <property type="entry name" value="Leucine Dehydrogenase, chain A, domain 1"/>
    <property type="match status" value="1"/>
</dbReference>
<dbReference type="InterPro" id="IPR022893">
    <property type="entry name" value="Shikimate_DH_fam"/>
</dbReference>
<keyword evidence="5" id="KW-0560">Oxidoreductase</keyword>
<comment type="subunit">
    <text evidence="5">Homodimer.</text>
</comment>
<feature type="binding site" evidence="5">
    <location>
        <position position="60"/>
    </location>
    <ligand>
        <name>shikimate</name>
        <dbReference type="ChEBI" id="CHEBI:36208"/>
    </ligand>
</feature>
<feature type="binding site" evidence="5">
    <location>
        <position position="85"/>
    </location>
    <ligand>
        <name>shikimate</name>
        <dbReference type="ChEBI" id="CHEBI:36208"/>
    </ligand>
</feature>
<comment type="function">
    <text evidence="5">Involved in the biosynthesis of the chorismate, which leads to the biosynthesis of aromatic amino acids. Catalyzes the reversible NADPH linked reduction of 3-dehydroshikimate (DHSA) to yield shikimate (SA).</text>
</comment>
<dbReference type="PANTHER" id="PTHR21089:SF1">
    <property type="entry name" value="BIFUNCTIONAL 3-DEHYDROQUINATE DEHYDRATASE_SHIKIMATE DEHYDROGENASE, CHLOROPLASTIC"/>
    <property type="match status" value="1"/>
</dbReference>
<keyword evidence="9" id="KW-1185">Reference proteome</keyword>
<comment type="catalytic activity">
    <reaction evidence="4 5">
        <text>shikimate + NADP(+) = 3-dehydroshikimate + NADPH + H(+)</text>
        <dbReference type="Rhea" id="RHEA:17737"/>
        <dbReference type="ChEBI" id="CHEBI:15378"/>
        <dbReference type="ChEBI" id="CHEBI:16630"/>
        <dbReference type="ChEBI" id="CHEBI:36208"/>
        <dbReference type="ChEBI" id="CHEBI:57783"/>
        <dbReference type="ChEBI" id="CHEBI:58349"/>
        <dbReference type="EC" id="1.1.1.25"/>
    </reaction>
</comment>
<dbReference type="CDD" id="cd01065">
    <property type="entry name" value="NAD_bind_Shikimate_DH"/>
    <property type="match status" value="1"/>
</dbReference>
<evidence type="ECO:0000259" key="7">
    <source>
        <dbReference type="Pfam" id="PF08501"/>
    </source>
</evidence>
<dbReference type="RefSeq" id="WP_186875247.1">
    <property type="nucleotide sequence ID" value="NZ_JACOPF010000001.1"/>
</dbReference>
<gene>
    <name evidence="5" type="primary">aroE</name>
    <name evidence="8" type="ORF">H8S37_06830</name>
</gene>
<dbReference type="SUPFAM" id="SSF53223">
    <property type="entry name" value="Aminoacid dehydrogenase-like, N-terminal domain"/>
    <property type="match status" value="1"/>
</dbReference>
<dbReference type="Gene3D" id="3.40.50.720">
    <property type="entry name" value="NAD(P)-binding Rossmann-like Domain"/>
    <property type="match status" value="1"/>
</dbReference>
<evidence type="ECO:0000256" key="4">
    <source>
        <dbReference type="ARBA" id="ARBA00049442"/>
    </source>
</evidence>
<feature type="binding site" evidence="5">
    <location>
        <position position="232"/>
    </location>
    <ligand>
        <name>NADP(+)</name>
        <dbReference type="ChEBI" id="CHEBI:58349"/>
    </ligand>
</feature>
<protein>
    <recommendedName>
        <fullName evidence="2 5">Shikimate dehydrogenase (NADP(+))</fullName>
        <shortName evidence="5">SDH</shortName>
        <ecNumber evidence="2 5">1.1.1.25</ecNumber>
    </recommendedName>
</protein>
<dbReference type="InterPro" id="IPR006151">
    <property type="entry name" value="Shikm_DH/Glu-tRNA_Rdtase"/>
</dbReference>
<evidence type="ECO:0000313" key="8">
    <source>
        <dbReference type="EMBL" id="MBC5688644.1"/>
    </source>
</evidence>
<feature type="binding site" evidence="5">
    <location>
        <begin position="13"/>
        <end position="15"/>
    </location>
    <ligand>
        <name>shikimate</name>
        <dbReference type="ChEBI" id="CHEBI:36208"/>
    </ligand>
</feature>
<dbReference type="InterPro" id="IPR036291">
    <property type="entry name" value="NAD(P)-bd_dom_sf"/>
</dbReference>
<feature type="active site" description="Proton acceptor" evidence="5">
    <location>
        <position position="64"/>
    </location>
</feature>